<dbReference type="Gene3D" id="3.20.20.210">
    <property type="match status" value="1"/>
</dbReference>
<dbReference type="InterPro" id="IPR038071">
    <property type="entry name" value="UROD/MetE-like_sf"/>
</dbReference>
<dbReference type="InterPro" id="IPR000257">
    <property type="entry name" value="Uroporphyrinogen_deCOase"/>
</dbReference>
<gene>
    <name evidence="2" type="ORF">LCGC14_2846500</name>
</gene>
<feature type="non-terminal residue" evidence="2">
    <location>
        <position position="1"/>
    </location>
</feature>
<dbReference type="Pfam" id="PF01208">
    <property type="entry name" value="URO-D"/>
    <property type="match status" value="1"/>
</dbReference>
<dbReference type="GO" id="GO:0004853">
    <property type="term" value="F:uroporphyrinogen decarboxylase activity"/>
    <property type="evidence" value="ECO:0007669"/>
    <property type="project" value="InterPro"/>
</dbReference>
<evidence type="ECO:0000259" key="1">
    <source>
        <dbReference type="Pfam" id="PF01208"/>
    </source>
</evidence>
<dbReference type="SUPFAM" id="SSF51726">
    <property type="entry name" value="UROD/MetE-like"/>
    <property type="match status" value="1"/>
</dbReference>
<comment type="caution">
    <text evidence="2">The sequence shown here is derived from an EMBL/GenBank/DDBJ whole genome shotgun (WGS) entry which is preliminary data.</text>
</comment>
<dbReference type="AlphaFoldDB" id="A0A0F8YWC8"/>
<protein>
    <recommendedName>
        <fullName evidence="1">Uroporphyrinogen decarboxylase (URO-D) domain-containing protein</fullName>
    </recommendedName>
</protein>
<accession>A0A0F8YWC8</accession>
<dbReference type="EMBL" id="LAZR01054629">
    <property type="protein sequence ID" value="KKK78145.1"/>
    <property type="molecule type" value="Genomic_DNA"/>
</dbReference>
<sequence length="288" mass="33448">HYIVQDWKGNICEISDQFDLSYLRSARDFVTRRWIECPVENRNDWEQMKQRYLIDTPGRFADDFTNHCKEAENRDTPLVVHFNGPFWQMREWCGFEGLCVMMIDRPDLVAEMAAFWRRFVAGMLERIFHHVVPDAIHISEDMAYKAKAMISPDMTREFCKPCWDKWTHQAKDAGAPIVALDSDGYIGELIPIWIDSGINACDPIEVAAHCDINEFREQFGRKMAYRGGVDKRCIAKGGRVIRNELKRIEPVLRDGGYIPGCDHGVPFDVSWPNFVDYTRCLAQMTGWL</sequence>
<feature type="domain" description="Uroporphyrinogen decarboxylase (URO-D)" evidence="1">
    <location>
        <begin position="39"/>
        <end position="271"/>
    </location>
</feature>
<dbReference type="GO" id="GO:0006779">
    <property type="term" value="P:porphyrin-containing compound biosynthetic process"/>
    <property type="evidence" value="ECO:0007669"/>
    <property type="project" value="InterPro"/>
</dbReference>
<name>A0A0F8YWC8_9ZZZZ</name>
<organism evidence="2">
    <name type="scientific">marine sediment metagenome</name>
    <dbReference type="NCBI Taxonomy" id="412755"/>
    <lineage>
        <taxon>unclassified sequences</taxon>
        <taxon>metagenomes</taxon>
        <taxon>ecological metagenomes</taxon>
    </lineage>
</organism>
<reference evidence="2" key="1">
    <citation type="journal article" date="2015" name="Nature">
        <title>Complex archaea that bridge the gap between prokaryotes and eukaryotes.</title>
        <authorList>
            <person name="Spang A."/>
            <person name="Saw J.H."/>
            <person name="Jorgensen S.L."/>
            <person name="Zaremba-Niedzwiedzka K."/>
            <person name="Martijn J."/>
            <person name="Lind A.E."/>
            <person name="van Eijk R."/>
            <person name="Schleper C."/>
            <person name="Guy L."/>
            <person name="Ettema T.J."/>
        </authorList>
    </citation>
    <scope>NUCLEOTIDE SEQUENCE</scope>
</reference>
<evidence type="ECO:0000313" key="2">
    <source>
        <dbReference type="EMBL" id="KKK78145.1"/>
    </source>
</evidence>
<proteinExistence type="predicted"/>